<feature type="chain" id="PRO_5039332981" evidence="2">
    <location>
        <begin position="23"/>
        <end position="302"/>
    </location>
</feature>
<gene>
    <name evidence="4" type="ORF">EDD32_2899</name>
</gene>
<dbReference type="Pfam" id="PF10646">
    <property type="entry name" value="Germane"/>
    <property type="match status" value="1"/>
</dbReference>
<dbReference type="OrthoDB" id="4843507at2"/>
<name>A0A3N4Z7U1_9MICO</name>
<reference evidence="4 5" key="1">
    <citation type="submission" date="2018-11" db="EMBL/GenBank/DDBJ databases">
        <title>Sequencing the genomes of 1000 actinobacteria strains.</title>
        <authorList>
            <person name="Klenk H.-P."/>
        </authorList>
    </citation>
    <scope>NUCLEOTIDE SEQUENCE [LARGE SCALE GENOMIC DNA]</scope>
    <source>
        <strain evidence="4 5">DSM 14418</strain>
    </source>
</reference>
<sequence>MARHLRRWGPVAALVLVLTACTDVDPGTDPTTSASPTGGATATAGPTGEPTTEPGAEPTTEPATEPAGTEEVPVYFVVDTRNGIRLARELREVVGDPLVGAVETMVAGPQDPDYTTTWDPATEVLGVEDDDGTLVVDLSTEARTANVGSEGAAMMVQQLVHTVTGAAGAEDADVLLLIDGEPAGELWGTLVWDEPVAAEDPLDVRQLVQIDRPAEGAAVTSPLTVSGEAAVFEANLPWRVLDDAGTEVEAGFTMTSEGQTFAPFSFTVELDPGTYTVEITEDDPSGGAGGEPTVDTRTVTVG</sequence>
<evidence type="ECO:0000256" key="2">
    <source>
        <dbReference type="SAM" id="SignalP"/>
    </source>
</evidence>
<dbReference type="Proteomes" id="UP000280726">
    <property type="component" value="Unassembled WGS sequence"/>
</dbReference>
<comment type="caution">
    <text evidence="4">The sequence shown here is derived from an EMBL/GenBank/DDBJ whole genome shotgun (WGS) entry which is preliminary data.</text>
</comment>
<dbReference type="PROSITE" id="PS51257">
    <property type="entry name" value="PROKAR_LIPOPROTEIN"/>
    <property type="match status" value="1"/>
</dbReference>
<feature type="region of interest" description="Disordered" evidence="1">
    <location>
        <begin position="27"/>
        <end position="73"/>
    </location>
</feature>
<dbReference type="Pfam" id="PF10648">
    <property type="entry name" value="Gmad2"/>
    <property type="match status" value="1"/>
</dbReference>
<protein>
    <submittedName>
        <fullName evidence="4">Sporulation and spore germination protein</fullName>
    </submittedName>
</protein>
<feature type="region of interest" description="Disordered" evidence="1">
    <location>
        <begin position="281"/>
        <end position="302"/>
    </location>
</feature>
<keyword evidence="5" id="KW-1185">Reference proteome</keyword>
<dbReference type="EMBL" id="RKRA01000001">
    <property type="protein sequence ID" value="RPF28373.1"/>
    <property type="molecule type" value="Genomic_DNA"/>
</dbReference>
<feature type="signal peptide" evidence="2">
    <location>
        <begin position="1"/>
        <end position="22"/>
    </location>
</feature>
<evidence type="ECO:0000259" key="3">
    <source>
        <dbReference type="SMART" id="SM00909"/>
    </source>
</evidence>
<accession>A0A3N4Z7U1</accession>
<proteinExistence type="predicted"/>
<dbReference type="SMART" id="SM00909">
    <property type="entry name" value="Germane"/>
    <property type="match status" value="1"/>
</dbReference>
<dbReference type="RefSeq" id="WP_123918541.1">
    <property type="nucleotide sequence ID" value="NZ_RKRA01000001.1"/>
</dbReference>
<dbReference type="InterPro" id="IPR019606">
    <property type="entry name" value="GerMN"/>
</dbReference>
<dbReference type="InterPro" id="IPR018911">
    <property type="entry name" value="Gmad2_Ig-like_dom"/>
</dbReference>
<evidence type="ECO:0000313" key="5">
    <source>
        <dbReference type="Proteomes" id="UP000280726"/>
    </source>
</evidence>
<organism evidence="4 5">
    <name type="scientific">Georgenia muralis</name>
    <dbReference type="NCBI Taxonomy" id="154117"/>
    <lineage>
        <taxon>Bacteria</taxon>
        <taxon>Bacillati</taxon>
        <taxon>Actinomycetota</taxon>
        <taxon>Actinomycetes</taxon>
        <taxon>Micrococcales</taxon>
        <taxon>Bogoriellaceae</taxon>
        <taxon>Georgenia</taxon>
    </lineage>
</organism>
<feature type="domain" description="GerMN" evidence="3">
    <location>
        <begin position="98"/>
        <end position="187"/>
    </location>
</feature>
<evidence type="ECO:0000313" key="4">
    <source>
        <dbReference type="EMBL" id="RPF28373.1"/>
    </source>
</evidence>
<dbReference type="AlphaFoldDB" id="A0A3N4Z7U1"/>
<keyword evidence="2" id="KW-0732">Signal</keyword>
<feature type="compositionally biased region" description="Low complexity" evidence="1">
    <location>
        <begin position="30"/>
        <end position="71"/>
    </location>
</feature>
<evidence type="ECO:0000256" key="1">
    <source>
        <dbReference type="SAM" id="MobiDB-lite"/>
    </source>
</evidence>